<sequence length="300" mass="33941">MAEKAHSLQTNAELVKADKISEFVIKSNNTLTTENTVKWSKLTDTFWYIELNSKPTCNTSYRSIPSGLELLAQNVQCLFHLAGNSNRLQTATSNSHPQPIGLSWLKKQNTSERSMSSLTILSTKLCMRTTRVKTTSRFRVSQLKAPATHETHLTILVRTQSISLWFQIKLRNLCVSRESSGKDLKSLTGNCINRSYSSNVRVRDNTDEVKKQNDQGTHSNAWHCPYRVCCSDAHEEPVISRTHCQRNVNCSDANKASAPVKVKSKTTEVELQKEPCDQAYQAQILSFWPCCCFSEKDWCS</sequence>
<dbReference type="AlphaFoldDB" id="A0AAD1U2E8"/>
<dbReference type="Proteomes" id="UP001295684">
    <property type="component" value="Unassembled WGS sequence"/>
</dbReference>
<comment type="caution">
    <text evidence="1">The sequence shown here is derived from an EMBL/GenBank/DDBJ whole genome shotgun (WGS) entry which is preliminary data.</text>
</comment>
<evidence type="ECO:0000313" key="2">
    <source>
        <dbReference type="Proteomes" id="UP001295684"/>
    </source>
</evidence>
<keyword evidence="2" id="KW-1185">Reference proteome</keyword>
<accession>A0AAD1U2E8</accession>
<organism evidence="1 2">
    <name type="scientific">Euplotes crassus</name>
    <dbReference type="NCBI Taxonomy" id="5936"/>
    <lineage>
        <taxon>Eukaryota</taxon>
        <taxon>Sar</taxon>
        <taxon>Alveolata</taxon>
        <taxon>Ciliophora</taxon>
        <taxon>Intramacronucleata</taxon>
        <taxon>Spirotrichea</taxon>
        <taxon>Hypotrichia</taxon>
        <taxon>Euplotida</taxon>
        <taxon>Euplotidae</taxon>
        <taxon>Moneuplotes</taxon>
    </lineage>
</organism>
<evidence type="ECO:0000313" key="1">
    <source>
        <dbReference type="EMBL" id="CAI2358884.1"/>
    </source>
</evidence>
<dbReference type="EMBL" id="CAMPGE010000160">
    <property type="protein sequence ID" value="CAI2358884.1"/>
    <property type="molecule type" value="Genomic_DNA"/>
</dbReference>
<gene>
    <name evidence="1" type="ORF">ECRASSUSDP1_LOCUS167</name>
</gene>
<proteinExistence type="predicted"/>
<protein>
    <submittedName>
        <fullName evidence="1">Uncharacterized protein</fullName>
    </submittedName>
</protein>
<reference evidence="1" key="1">
    <citation type="submission" date="2023-07" db="EMBL/GenBank/DDBJ databases">
        <authorList>
            <consortium name="AG Swart"/>
            <person name="Singh M."/>
            <person name="Singh A."/>
            <person name="Seah K."/>
            <person name="Emmerich C."/>
        </authorList>
    </citation>
    <scope>NUCLEOTIDE SEQUENCE</scope>
    <source>
        <strain evidence="1">DP1</strain>
    </source>
</reference>
<name>A0AAD1U2E8_EUPCR</name>